<dbReference type="STRING" id="5217.A0A4V1M2Z6"/>
<dbReference type="InterPro" id="IPR000719">
    <property type="entry name" value="Prot_kinase_dom"/>
</dbReference>
<dbReference type="SUPFAM" id="SSF56112">
    <property type="entry name" value="Protein kinase-like (PK-like)"/>
    <property type="match status" value="1"/>
</dbReference>
<dbReference type="PROSITE" id="PS50011">
    <property type="entry name" value="PROTEIN_KINASE_DOM"/>
    <property type="match status" value="1"/>
</dbReference>
<keyword evidence="5" id="KW-1185">Reference proteome</keyword>
<evidence type="ECO:0000256" key="1">
    <source>
        <dbReference type="ARBA" id="ARBA00022741"/>
    </source>
</evidence>
<dbReference type="InterPro" id="IPR011009">
    <property type="entry name" value="Kinase-like_dom_sf"/>
</dbReference>
<sequence length="222" mass="25685">MFGWDGIVRLIDFGVCWDEREPDVGEEWKETDTNRCYSMGTGAYRAPELLFGDKTYDPQAVDIWAAGCTLAEFFTKFTTQTNPDNTQSPDSSGRRLSYFDATEGDMVLIGDIFNVLGTPNSYNWPDFDSLPDAKKLHFHPKQPKELITRLPDLESLTTHREILQLFEKMLRLDPHFRAPAWVLHDEMHEYEFEQEELKVILQPWYDQSIGILSKAAGKDIKR</sequence>
<keyword evidence="2" id="KW-0067">ATP-binding</keyword>
<gene>
    <name evidence="4" type="ORF">M231_07652</name>
</gene>
<dbReference type="GO" id="GO:0004674">
    <property type="term" value="F:protein serine/threonine kinase activity"/>
    <property type="evidence" value="ECO:0007669"/>
    <property type="project" value="TreeGrafter"/>
</dbReference>
<dbReference type="InParanoid" id="A0A4V1M2Z6"/>
<dbReference type="AlphaFoldDB" id="A0A4V1M2Z6"/>
<evidence type="ECO:0000313" key="4">
    <source>
        <dbReference type="EMBL" id="RXK35100.1"/>
    </source>
</evidence>
<feature type="domain" description="Protein kinase" evidence="3">
    <location>
        <begin position="1"/>
        <end position="191"/>
    </location>
</feature>
<dbReference type="Pfam" id="PF00069">
    <property type="entry name" value="Pkinase"/>
    <property type="match status" value="1"/>
</dbReference>
<comment type="caution">
    <text evidence="4">The sequence shown here is derived from an EMBL/GenBank/DDBJ whole genome shotgun (WGS) entry which is preliminary data.</text>
</comment>
<reference evidence="4 5" key="1">
    <citation type="submission" date="2016-06" db="EMBL/GenBank/DDBJ databases">
        <title>Evolution of pathogenesis and genome organization in the Tremellales.</title>
        <authorList>
            <person name="Cuomo C."/>
            <person name="Litvintseva A."/>
            <person name="Heitman J."/>
            <person name="Chen Y."/>
            <person name="Sun S."/>
            <person name="Springer D."/>
            <person name="Dromer F."/>
            <person name="Young S."/>
            <person name="Zeng Q."/>
            <person name="Chapman S."/>
            <person name="Gujja S."/>
            <person name="Saif S."/>
            <person name="Birren B."/>
        </authorList>
    </citation>
    <scope>NUCLEOTIDE SEQUENCE [LARGE SCALE GENOMIC DNA]</scope>
    <source>
        <strain evidence="4 5">ATCC 28783</strain>
    </source>
</reference>
<protein>
    <recommendedName>
        <fullName evidence="3">Protein kinase domain-containing protein</fullName>
    </recommendedName>
</protein>
<proteinExistence type="predicted"/>
<name>A0A4V1M2Z6_TREME</name>
<dbReference type="InterPro" id="IPR050108">
    <property type="entry name" value="CDK"/>
</dbReference>
<dbReference type="GO" id="GO:0005524">
    <property type="term" value="F:ATP binding"/>
    <property type="evidence" value="ECO:0007669"/>
    <property type="project" value="UniProtKB-KW"/>
</dbReference>
<organism evidence="4 5">
    <name type="scientific">Tremella mesenterica</name>
    <name type="common">Jelly fungus</name>
    <dbReference type="NCBI Taxonomy" id="5217"/>
    <lineage>
        <taxon>Eukaryota</taxon>
        <taxon>Fungi</taxon>
        <taxon>Dikarya</taxon>
        <taxon>Basidiomycota</taxon>
        <taxon>Agaricomycotina</taxon>
        <taxon>Tremellomycetes</taxon>
        <taxon>Tremellales</taxon>
        <taxon>Tremellaceae</taxon>
        <taxon>Tremella</taxon>
    </lineage>
</organism>
<dbReference type="EMBL" id="SDIL01000159">
    <property type="protein sequence ID" value="RXK35100.1"/>
    <property type="molecule type" value="Genomic_DNA"/>
</dbReference>
<dbReference type="Proteomes" id="UP000289152">
    <property type="component" value="Unassembled WGS sequence"/>
</dbReference>
<keyword evidence="1" id="KW-0547">Nucleotide-binding</keyword>
<evidence type="ECO:0000259" key="3">
    <source>
        <dbReference type="PROSITE" id="PS50011"/>
    </source>
</evidence>
<evidence type="ECO:0000313" key="5">
    <source>
        <dbReference type="Proteomes" id="UP000289152"/>
    </source>
</evidence>
<dbReference type="VEuPathDB" id="FungiDB:TREMEDRAFT_24220"/>
<accession>A0A4V1M2Z6</accession>
<dbReference type="Gene3D" id="1.10.510.10">
    <property type="entry name" value="Transferase(Phosphotransferase) domain 1"/>
    <property type="match status" value="1"/>
</dbReference>
<evidence type="ECO:0000256" key="2">
    <source>
        <dbReference type="ARBA" id="ARBA00022840"/>
    </source>
</evidence>
<dbReference type="OrthoDB" id="413582at2759"/>
<dbReference type="PANTHER" id="PTHR24056">
    <property type="entry name" value="CELL DIVISION PROTEIN KINASE"/>
    <property type="match status" value="1"/>
</dbReference>
<dbReference type="GO" id="GO:0005634">
    <property type="term" value="C:nucleus"/>
    <property type="evidence" value="ECO:0007669"/>
    <property type="project" value="TreeGrafter"/>
</dbReference>